<dbReference type="OrthoDB" id="6376010at2759"/>
<feature type="chain" id="PRO_5038276472" description="DUF243 domain-containing protein" evidence="2">
    <location>
        <begin position="17"/>
        <end position="473"/>
    </location>
</feature>
<organism evidence="4 5">
    <name type="scientific">Manduca sexta</name>
    <name type="common">Tobacco hawkmoth</name>
    <name type="synonym">Tobacco hornworm</name>
    <dbReference type="NCBI Taxonomy" id="7130"/>
    <lineage>
        <taxon>Eukaryota</taxon>
        <taxon>Metazoa</taxon>
        <taxon>Ecdysozoa</taxon>
        <taxon>Arthropoda</taxon>
        <taxon>Hexapoda</taxon>
        <taxon>Insecta</taxon>
        <taxon>Pterygota</taxon>
        <taxon>Neoptera</taxon>
        <taxon>Endopterygota</taxon>
        <taxon>Lepidoptera</taxon>
        <taxon>Glossata</taxon>
        <taxon>Ditrysia</taxon>
        <taxon>Bombycoidea</taxon>
        <taxon>Sphingidae</taxon>
        <taxon>Sphinginae</taxon>
        <taxon>Sphingini</taxon>
        <taxon>Manduca</taxon>
    </lineage>
</organism>
<comment type="caution">
    <text evidence="4">The sequence shown here is derived from an EMBL/GenBank/DDBJ whole genome shotgun (WGS) entry which is preliminary data.</text>
</comment>
<dbReference type="PANTHER" id="PTHR31927:SF2">
    <property type="entry name" value="FI07246P-RELATED"/>
    <property type="match status" value="1"/>
</dbReference>
<name>A0A921Z7D1_MANSE</name>
<dbReference type="EMBL" id="JH668421">
    <property type="protein sequence ID" value="KAG6452310.1"/>
    <property type="molecule type" value="Genomic_DNA"/>
</dbReference>
<feature type="domain" description="DUF243" evidence="3">
    <location>
        <begin position="186"/>
        <end position="286"/>
    </location>
</feature>
<feature type="signal peptide" evidence="2">
    <location>
        <begin position="1"/>
        <end position="16"/>
    </location>
</feature>
<accession>A0A921Z7D1</accession>
<dbReference type="GO" id="GO:0062129">
    <property type="term" value="C:chitin-based extracellular matrix"/>
    <property type="evidence" value="ECO:0007669"/>
    <property type="project" value="TreeGrafter"/>
</dbReference>
<feature type="region of interest" description="Disordered" evidence="1">
    <location>
        <begin position="346"/>
        <end position="372"/>
    </location>
</feature>
<reference evidence="4" key="2">
    <citation type="submission" date="2020-12" db="EMBL/GenBank/DDBJ databases">
        <authorList>
            <person name="Kanost M."/>
        </authorList>
    </citation>
    <scope>NUCLEOTIDE SEQUENCE</scope>
</reference>
<evidence type="ECO:0000313" key="5">
    <source>
        <dbReference type="Proteomes" id="UP000791440"/>
    </source>
</evidence>
<feature type="compositionally biased region" description="Low complexity" evidence="1">
    <location>
        <begin position="346"/>
        <end position="365"/>
    </location>
</feature>
<reference evidence="4" key="1">
    <citation type="journal article" date="2016" name="Insect Biochem. Mol. Biol.">
        <title>Multifaceted biological insights from a draft genome sequence of the tobacco hornworm moth, Manduca sexta.</title>
        <authorList>
            <person name="Kanost M.R."/>
            <person name="Arrese E.L."/>
            <person name="Cao X."/>
            <person name="Chen Y.R."/>
            <person name="Chellapilla S."/>
            <person name="Goldsmith M.R."/>
            <person name="Grosse-Wilde E."/>
            <person name="Heckel D.G."/>
            <person name="Herndon N."/>
            <person name="Jiang H."/>
            <person name="Papanicolaou A."/>
            <person name="Qu J."/>
            <person name="Soulages J.L."/>
            <person name="Vogel H."/>
            <person name="Walters J."/>
            <person name="Waterhouse R.M."/>
            <person name="Ahn S.J."/>
            <person name="Almeida F.C."/>
            <person name="An C."/>
            <person name="Aqrawi P."/>
            <person name="Bretschneider A."/>
            <person name="Bryant W.B."/>
            <person name="Bucks S."/>
            <person name="Chao H."/>
            <person name="Chevignon G."/>
            <person name="Christen J.M."/>
            <person name="Clarke D.F."/>
            <person name="Dittmer N.T."/>
            <person name="Ferguson L.C.F."/>
            <person name="Garavelou S."/>
            <person name="Gordon K.H.J."/>
            <person name="Gunaratna R.T."/>
            <person name="Han Y."/>
            <person name="Hauser F."/>
            <person name="He Y."/>
            <person name="Heidel-Fischer H."/>
            <person name="Hirsh A."/>
            <person name="Hu Y."/>
            <person name="Jiang H."/>
            <person name="Kalra D."/>
            <person name="Klinner C."/>
            <person name="Konig C."/>
            <person name="Kovar C."/>
            <person name="Kroll A.R."/>
            <person name="Kuwar S.S."/>
            <person name="Lee S.L."/>
            <person name="Lehman R."/>
            <person name="Li K."/>
            <person name="Li Z."/>
            <person name="Liang H."/>
            <person name="Lovelace S."/>
            <person name="Lu Z."/>
            <person name="Mansfield J.H."/>
            <person name="McCulloch K.J."/>
            <person name="Mathew T."/>
            <person name="Morton B."/>
            <person name="Muzny D.M."/>
            <person name="Neunemann D."/>
            <person name="Ongeri F."/>
            <person name="Pauchet Y."/>
            <person name="Pu L.L."/>
            <person name="Pyrousis I."/>
            <person name="Rao X.J."/>
            <person name="Redding A."/>
            <person name="Roesel C."/>
            <person name="Sanchez-Gracia A."/>
            <person name="Schaack S."/>
            <person name="Shukla A."/>
            <person name="Tetreau G."/>
            <person name="Wang Y."/>
            <person name="Xiong G.H."/>
            <person name="Traut W."/>
            <person name="Walsh T.K."/>
            <person name="Worley K.C."/>
            <person name="Wu D."/>
            <person name="Wu W."/>
            <person name="Wu Y.Q."/>
            <person name="Zhang X."/>
            <person name="Zou Z."/>
            <person name="Zucker H."/>
            <person name="Briscoe A.D."/>
            <person name="Burmester T."/>
            <person name="Clem R.J."/>
            <person name="Feyereisen R."/>
            <person name="Grimmelikhuijzen C.J.P."/>
            <person name="Hamodrakas S.J."/>
            <person name="Hansson B.S."/>
            <person name="Huguet E."/>
            <person name="Jermiin L.S."/>
            <person name="Lan Q."/>
            <person name="Lehman H.K."/>
            <person name="Lorenzen M."/>
            <person name="Merzendorfer H."/>
            <person name="Michalopoulos I."/>
            <person name="Morton D.B."/>
            <person name="Muthukrishnan S."/>
            <person name="Oakeshott J.G."/>
            <person name="Palmer W."/>
            <person name="Park Y."/>
            <person name="Passarelli A.L."/>
            <person name="Rozas J."/>
            <person name="Schwartz L.M."/>
            <person name="Smith W."/>
            <person name="Southgate A."/>
            <person name="Vilcinskas A."/>
            <person name="Vogt R."/>
            <person name="Wang P."/>
            <person name="Werren J."/>
            <person name="Yu X.Q."/>
            <person name="Zhou J.J."/>
            <person name="Brown S.J."/>
            <person name="Scherer S.E."/>
            <person name="Richards S."/>
            <person name="Blissard G.W."/>
        </authorList>
    </citation>
    <scope>NUCLEOTIDE SEQUENCE</scope>
</reference>
<keyword evidence="5" id="KW-1185">Reference proteome</keyword>
<evidence type="ECO:0000256" key="2">
    <source>
        <dbReference type="SAM" id="SignalP"/>
    </source>
</evidence>
<dbReference type="EMBL" id="JH668421">
    <property type="protein sequence ID" value="KAG6452309.1"/>
    <property type="molecule type" value="Genomic_DNA"/>
</dbReference>
<gene>
    <name evidence="4" type="ORF">O3G_MSEX007553</name>
</gene>
<dbReference type="Pfam" id="PF03103">
    <property type="entry name" value="DUF243"/>
    <property type="match status" value="1"/>
</dbReference>
<feature type="compositionally biased region" description="Low complexity" evidence="1">
    <location>
        <begin position="430"/>
        <end position="450"/>
    </location>
</feature>
<evidence type="ECO:0000313" key="4">
    <source>
        <dbReference type="EMBL" id="KAG6452310.1"/>
    </source>
</evidence>
<dbReference type="GO" id="GO:0040003">
    <property type="term" value="P:chitin-based cuticle development"/>
    <property type="evidence" value="ECO:0007669"/>
    <property type="project" value="TreeGrafter"/>
</dbReference>
<evidence type="ECO:0000259" key="3">
    <source>
        <dbReference type="SMART" id="SM00690"/>
    </source>
</evidence>
<dbReference type="SMART" id="SM00690">
    <property type="entry name" value="DM5"/>
    <property type="match status" value="1"/>
</dbReference>
<evidence type="ECO:0000256" key="1">
    <source>
        <dbReference type="SAM" id="MobiDB-lite"/>
    </source>
</evidence>
<feature type="region of interest" description="Disordered" evidence="1">
    <location>
        <begin position="306"/>
        <end position="325"/>
    </location>
</feature>
<protein>
    <recommendedName>
        <fullName evidence="3">DUF243 domain-containing protein</fullName>
    </recommendedName>
</protein>
<dbReference type="GO" id="GO:0008010">
    <property type="term" value="F:structural constituent of chitin-based larval cuticle"/>
    <property type="evidence" value="ECO:0007669"/>
    <property type="project" value="TreeGrafter"/>
</dbReference>
<dbReference type="Proteomes" id="UP000791440">
    <property type="component" value="Unassembled WGS sequence"/>
</dbReference>
<keyword evidence="2" id="KW-0732">Signal</keyword>
<sequence length="473" mass="49652">MNTLWVLATILAVASADVSLGYHYKVPETSYGVPSYQFGESAGHSSALSGSIGSSSSFDYKSQGSSLGHHGSSNILSQSGLSSSGLHHGGISGLNSGLSSGVHYPSFSASSGSSSSYYPHSSGSSSSGQYFPSSFGSGSSIGSTVRPLVHSGDVSHSAPSYSQYQNNYQNAAAYKYQQFYVQQQPAQVYKHFYVHSAPEEPEEAKPRQPIVLPPPQKHYKIIFVKTPTQQAQAPQVVAVPQQNEEKTIVYVLSKKQEQQPAEVILPKIEQKPPSKPEVYFIKYKNKEDQSVISDIVNDYNKGQSQVSFSGIGDEGHADHDSSSQSSFGVGSNGYFGSGSQGAVGSGSHSIFGSSSHSAPSVSHGHYSQQHSVTPVELSVPVSGFGSNSFDVSHSSSGAQSFSLGSTESSNLSDVSSVPLVGVPESSTSASAIASSGHVSSTASSVSYDDSNLISTSQGVPHETYGPPKFRINN</sequence>
<feature type="region of interest" description="Disordered" evidence="1">
    <location>
        <begin position="396"/>
        <end position="415"/>
    </location>
</feature>
<dbReference type="AlphaFoldDB" id="A0A921Z7D1"/>
<dbReference type="PANTHER" id="PTHR31927">
    <property type="entry name" value="FI07246P-RELATED-RELATED"/>
    <property type="match status" value="1"/>
</dbReference>
<proteinExistence type="predicted"/>
<feature type="compositionally biased region" description="Low complexity" evidence="1">
    <location>
        <begin position="396"/>
        <end position="405"/>
    </location>
</feature>
<feature type="region of interest" description="Disordered" evidence="1">
    <location>
        <begin position="430"/>
        <end position="473"/>
    </location>
</feature>
<feature type="compositionally biased region" description="Polar residues" evidence="1">
    <location>
        <begin position="406"/>
        <end position="415"/>
    </location>
</feature>
<dbReference type="InterPro" id="IPR004145">
    <property type="entry name" value="DUF243"/>
</dbReference>